<evidence type="ECO:0000256" key="3">
    <source>
        <dbReference type="ARBA" id="ARBA00023157"/>
    </source>
</evidence>
<dbReference type="Proteomes" id="UP000524007">
    <property type="component" value="Unassembled WGS sequence"/>
</dbReference>
<proteinExistence type="predicted"/>
<keyword evidence="3 4" id="KW-1015">Disulfide bond</keyword>
<dbReference type="PRINTS" id="PR00258">
    <property type="entry name" value="SPERACTRCPTR"/>
</dbReference>
<dbReference type="PANTHER" id="PTHR19331:SF487">
    <property type="entry name" value="SOLUBLE SCAVENGER RECEPTOR CYSTEINE-RICH DOMAIN-CONTAINING PROTEIN SSC5D"/>
    <property type="match status" value="1"/>
</dbReference>
<dbReference type="InterPro" id="IPR001190">
    <property type="entry name" value="SRCR"/>
</dbReference>
<comment type="caution">
    <text evidence="4">Lacks conserved residue(s) required for the propagation of feature annotation.</text>
</comment>
<dbReference type="FunFam" id="3.10.250.10:FF:000009">
    <property type="entry name" value="WC1"/>
    <property type="match status" value="1"/>
</dbReference>
<evidence type="ECO:0000313" key="6">
    <source>
        <dbReference type="EMBL" id="NXP43174.1"/>
    </source>
</evidence>
<feature type="domain" description="SRCR" evidence="5">
    <location>
        <begin position="124"/>
        <end position="168"/>
    </location>
</feature>
<dbReference type="EMBL" id="VXBY01010413">
    <property type="protein sequence ID" value="NXP43174.1"/>
    <property type="molecule type" value="Genomic_DNA"/>
</dbReference>
<keyword evidence="2" id="KW-0677">Repeat</keyword>
<evidence type="ECO:0000256" key="2">
    <source>
        <dbReference type="ARBA" id="ARBA00022737"/>
    </source>
</evidence>
<evidence type="ECO:0000256" key="4">
    <source>
        <dbReference type="PROSITE-ProRule" id="PRU00196"/>
    </source>
</evidence>
<feature type="disulfide bond" evidence="4">
    <location>
        <begin position="18"/>
        <end position="82"/>
    </location>
</feature>
<dbReference type="Pfam" id="PF00530">
    <property type="entry name" value="SRCR"/>
    <property type="match status" value="2"/>
</dbReference>
<dbReference type="SUPFAM" id="SSF56487">
    <property type="entry name" value="SRCR-like"/>
    <property type="match status" value="2"/>
</dbReference>
<name>A0A7L2AD76_LEILU</name>
<feature type="domain" description="SRCR" evidence="5">
    <location>
        <begin position="1"/>
        <end position="93"/>
    </location>
</feature>
<comment type="caution">
    <text evidence="6">The sequence shown here is derived from an EMBL/GenBank/DDBJ whole genome shotgun (WGS) entry which is preliminary data.</text>
</comment>
<keyword evidence="1" id="KW-0732">Signal</keyword>
<accession>A0A7L2AD76</accession>
<dbReference type="PANTHER" id="PTHR19331">
    <property type="entry name" value="SCAVENGER RECEPTOR DOMAIN-CONTAINING"/>
    <property type="match status" value="1"/>
</dbReference>
<reference evidence="6 7" key="1">
    <citation type="submission" date="2019-09" db="EMBL/GenBank/DDBJ databases">
        <title>Bird 10,000 Genomes (B10K) Project - Family phase.</title>
        <authorList>
            <person name="Zhang G."/>
        </authorList>
    </citation>
    <scope>NUCLEOTIDE SEQUENCE [LARGE SCALE GENOMIC DNA]</scope>
    <source>
        <strain evidence="6">B10K-DU-002-43</strain>
        <tissue evidence="6">Muscle</tissue>
    </source>
</reference>
<feature type="disulfide bond" evidence="4">
    <location>
        <begin position="31"/>
        <end position="92"/>
    </location>
</feature>
<protein>
    <submittedName>
        <fullName evidence="6">DMBT1 protein</fullName>
    </submittedName>
</protein>
<dbReference type="Gene3D" id="3.10.250.10">
    <property type="entry name" value="SRCR-like domain"/>
    <property type="match status" value="2"/>
</dbReference>
<feature type="non-terminal residue" evidence="6">
    <location>
        <position position="1"/>
    </location>
</feature>
<evidence type="ECO:0000313" key="7">
    <source>
        <dbReference type="Proteomes" id="UP000524007"/>
    </source>
</evidence>
<keyword evidence="7" id="KW-1185">Reference proteome</keyword>
<gene>
    <name evidence="6" type="primary">Dmbt1_5</name>
    <name evidence="6" type="ORF">LEILUT_R13965</name>
</gene>
<feature type="disulfide bond" evidence="4">
    <location>
        <begin position="62"/>
        <end position="72"/>
    </location>
</feature>
<sequence>RCAGRVEVFHAGRWGTVCDDSWELRDAQVTCRQVRCGPALWAPGAAQFGRGSGVIWLDETNCSGAETHLARCPARPWGRNDCYHGEDAGAVCAGVHRQVCTGETGQVCTGETGTDSLQPEPPHLRLAGGRHRCQGKVELLHLGRWAGVCGRTWGPAEAQVVCRYLGCG</sequence>
<organism evidence="6 7">
    <name type="scientific">Leiothrix lutea</name>
    <name type="common">Red-billed leiothrix</name>
    <name type="synonym">Sylvia lutea</name>
    <dbReference type="NCBI Taxonomy" id="36275"/>
    <lineage>
        <taxon>Eukaryota</taxon>
        <taxon>Metazoa</taxon>
        <taxon>Chordata</taxon>
        <taxon>Craniata</taxon>
        <taxon>Vertebrata</taxon>
        <taxon>Euteleostomi</taxon>
        <taxon>Archelosauria</taxon>
        <taxon>Archosauria</taxon>
        <taxon>Dinosauria</taxon>
        <taxon>Saurischia</taxon>
        <taxon>Theropoda</taxon>
        <taxon>Coelurosauria</taxon>
        <taxon>Aves</taxon>
        <taxon>Neognathae</taxon>
        <taxon>Neoaves</taxon>
        <taxon>Telluraves</taxon>
        <taxon>Australaves</taxon>
        <taxon>Passeriformes</taxon>
        <taxon>Sylvioidea</taxon>
        <taxon>Leiothrichidae</taxon>
        <taxon>Leiothrix</taxon>
    </lineage>
</organism>
<dbReference type="GO" id="GO:0016020">
    <property type="term" value="C:membrane"/>
    <property type="evidence" value="ECO:0007669"/>
    <property type="project" value="InterPro"/>
</dbReference>
<evidence type="ECO:0000256" key="1">
    <source>
        <dbReference type="ARBA" id="ARBA00022729"/>
    </source>
</evidence>
<dbReference type="AlphaFoldDB" id="A0A7L2AD76"/>
<evidence type="ECO:0000259" key="5">
    <source>
        <dbReference type="PROSITE" id="PS50287"/>
    </source>
</evidence>
<dbReference type="PROSITE" id="PS50287">
    <property type="entry name" value="SRCR_2"/>
    <property type="match status" value="2"/>
</dbReference>
<dbReference type="InterPro" id="IPR036772">
    <property type="entry name" value="SRCR-like_dom_sf"/>
</dbReference>
<dbReference type="SMART" id="SM00202">
    <property type="entry name" value="SR"/>
    <property type="match status" value="1"/>
</dbReference>
<feature type="non-terminal residue" evidence="6">
    <location>
        <position position="168"/>
    </location>
</feature>